<proteinExistence type="predicted"/>
<protein>
    <submittedName>
        <fullName evidence="2">Uncharacterized protein</fullName>
    </submittedName>
</protein>
<reference evidence="2" key="1">
    <citation type="journal article" date="2023" name="Mol. Phylogenet. Evol.">
        <title>Genome-scale phylogeny and comparative genomics of the fungal order Sordariales.</title>
        <authorList>
            <person name="Hensen N."/>
            <person name="Bonometti L."/>
            <person name="Westerberg I."/>
            <person name="Brannstrom I.O."/>
            <person name="Guillou S."/>
            <person name="Cros-Aarteil S."/>
            <person name="Calhoun S."/>
            <person name="Haridas S."/>
            <person name="Kuo A."/>
            <person name="Mondo S."/>
            <person name="Pangilinan J."/>
            <person name="Riley R."/>
            <person name="LaButti K."/>
            <person name="Andreopoulos B."/>
            <person name="Lipzen A."/>
            <person name="Chen C."/>
            <person name="Yan M."/>
            <person name="Daum C."/>
            <person name="Ng V."/>
            <person name="Clum A."/>
            <person name="Steindorff A."/>
            <person name="Ohm R.A."/>
            <person name="Martin F."/>
            <person name="Silar P."/>
            <person name="Natvig D.O."/>
            <person name="Lalanne C."/>
            <person name="Gautier V."/>
            <person name="Ament-Velasquez S.L."/>
            <person name="Kruys A."/>
            <person name="Hutchinson M.I."/>
            <person name="Powell A.J."/>
            <person name="Barry K."/>
            <person name="Miller A.N."/>
            <person name="Grigoriev I.V."/>
            <person name="Debuchy R."/>
            <person name="Gladieux P."/>
            <person name="Hiltunen Thoren M."/>
            <person name="Johannesson H."/>
        </authorList>
    </citation>
    <scope>NUCLEOTIDE SEQUENCE</scope>
    <source>
        <strain evidence="2">PSN243</strain>
    </source>
</reference>
<evidence type="ECO:0000313" key="2">
    <source>
        <dbReference type="EMBL" id="KAK4450255.1"/>
    </source>
</evidence>
<dbReference type="AlphaFoldDB" id="A0AAV9GQN2"/>
<evidence type="ECO:0000256" key="1">
    <source>
        <dbReference type="SAM" id="MobiDB-lite"/>
    </source>
</evidence>
<feature type="region of interest" description="Disordered" evidence="1">
    <location>
        <begin position="1"/>
        <end position="26"/>
    </location>
</feature>
<accession>A0AAV9GQN2</accession>
<organism evidence="2 3">
    <name type="scientific">Podospora aff. communis PSN243</name>
    <dbReference type="NCBI Taxonomy" id="3040156"/>
    <lineage>
        <taxon>Eukaryota</taxon>
        <taxon>Fungi</taxon>
        <taxon>Dikarya</taxon>
        <taxon>Ascomycota</taxon>
        <taxon>Pezizomycotina</taxon>
        <taxon>Sordariomycetes</taxon>
        <taxon>Sordariomycetidae</taxon>
        <taxon>Sordariales</taxon>
        <taxon>Podosporaceae</taxon>
        <taxon>Podospora</taxon>
    </lineage>
</organism>
<dbReference type="Proteomes" id="UP001321760">
    <property type="component" value="Unassembled WGS sequence"/>
</dbReference>
<keyword evidence="3" id="KW-1185">Reference proteome</keyword>
<dbReference type="EMBL" id="MU865933">
    <property type="protein sequence ID" value="KAK4450255.1"/>
    <property type="molecule type" value="Genomic_DNA"/>
</dbReference>
<gene>
    <name evidence="2" type="ORF">QBC34DRAFT_403154</name>
</gene>
<name>A0AAV9GQN2_9PEZI</name>
<comment type="caution">
    <text evidence="2">The sequence shown here is derived from an EMBL/GenBank/DDBJ whole genome shotgun (WGS) entry which is preliminary data.</text>
</comment>
<sequence length="118" mass="12651">MHQEEPEWLGDFTHDRLQPHTSTPWELAMRPRNTGRASTTACWAAFLPCSASPTCPKSISKGSALLLSQSRAAWNPDSGVLVAKESSSTSGAESLDKVDGSVTRLDSGFLRMFKGGGV</sequence>
<evidence type="ECO:0000313" key="3">
    <source>
        <dbReference type="Proteomes" id="UP001321760"/>
    </source>
</evidence>
<reference evidence="2" key="2">
    <citation type="submission" date="2023-05" db="EMBL/GenBank/DDBJ databases">
        <authorList>
            <consortium name="Lawrence Berkeley National Laboratory"/>
            <person name="Steindorff A."/>
            <person name="Hensen N."/>
            <person name="Bonometti L."/>
            <person name="Westerberg I."/>
            <person name="Brannstrom I.O."/>
            <person name="Guillou S."/>
            <person name="Cros-Aarteil S."/>
            <person name="Calhoun S."/>
            <person name="Haridas S."/>
            <person name="Kuo A."/>
            <person name="Mondo S."/>
            <person name="Pangilinan J."/>
            <person name="Riley R."/>
            <person name="Labutti K."/>
            <person name="Andreopoulos B."/>
            <person name="Lipzen A."/>
            <person name="Chen C."/>
            <person name="Yanf M."/>
            <person name="Daum C."/>
            <person name="Ng V."/>
            <person name="Clum A."/>
            <person name="Ohm R."/>
            <person name="Martin F."/>
            <person name="Silar P."/>
            <person name="Natvig D."/>
            <person name="Lalanne C."/>
            <person name="Gautier V."/>
            <person name="Ament-Velasquez S.L."/>
            <person name="Kruys A."/>
            <person name="Hutchinson M.I."/>
            <person name="Powell A.J."/>
            <person name="Barry K."/>
            <person name="Miller A.N."/>
            <person name="Grigoriev I.V."/>
            <person name="Debuchy R."/>
            <person name="Gladieux P."/>
            <person name="Thoren M.H."/>
            <person name="Johannesson H."/>
        </authorList>
    </citation>
    <scope>NUCLEOTIDE SEQUENCE</scope>
    <source>
        <strain evidence="2">PSN243</strain>
    </source>
</reference>